<keyword evidence="1" id="KW-0472">Membrane</keyword>
<comment type="caution">
    <text evidence="2">The sequence shown here is derived from an EMBL/GenBank/DDBJ whole genome shotgun (WGS) entry which is preliminary data.</text>
</comment>
<accession>A0A922MVR7</accession>
<evidence type="ECO:0000256" key="1">
    <source>
        <dbReference type="SAM" id="Phobius"/>
    </source>
</evidence>
<protein>
    <submittedName>
        <fullName evidence="2">Uncharacterized protein</fullName>
    </submittedName>
</protein>
<feature type="non-terminal residue" evidence="2">
    <location>
        <position position="1"/>
    </location>
</feature>
<name>A0A922MVR7_SPOEX</name>
<reference evidence="2" key="1">
    <citation type="journal article" date="2021" name="G3 (Bethesda)">
        <title>Genome and transcriptome analysis of the beet armyworm Spodoptera exigua reveals targets for pest control. .</title>
        <authorList>
            <person name="Simon S."/>
            <person name="Breeschoten T."/>
            <person name="Jansen H.J."/>
            <person name="Dirks R.P."/>
            <person name="Schranz M.E."/>
            <person name="Ros V.I.D."/>
        </authorList>
    </citation>
    <scope>NUCLEOTIDE SEQUENCE</scope>
    <source>
        <strain evidence="2">TB_SE_WUR_2020</strain>
    </source>
</reference>
<dbReference type="AlphaFoldDB" id="A0A922MVR7"/>
<feature type="transmembrane region" description="Helical" evidence="1">
    <location>
        <begin position="6"/>
        <end position="24"/>
    </location>
</feature>
<keyword evidence="1" id="KW-0812">Transmembrane</keyword>
<gene>
    <name evidence="2" type="ORF">HF086_006408</name>
</gene>
<feature type="transmembrane region" description="Helical" evidence="1">
    <location>
        <begin position="58"/>
        <end position="83"/>
    </location>
</feature>
<organism evidence="2 3">
    <name type="scientific">Spodoptera exigua</name>
    <name type="common">Beet armyworm</name>
    <name type="synonym">Noctua fulgens</name>
    <dbReference type="NCBI Taxonomy" id="7107"/>
    <lineage>
        <taxon>Eukaryota</taxon>
        <taxon>Metazoa</taxon>
        <taxon>Ecdysozoa</taxon>
        <taxon>Arthropoda</taxon>
        <taxon>Hexapoda</taxon>
        <taxon>Insecta</taxon>
        <taxon>Pterygota</taxon>
        <taxon>Neoptera</taxon>
        <taxon>Endopterygota</taxon>
        <taxon>Lepidoptera</taxon>
        <taxon>Glossata</taxon>
        <taxon>Ditrysia</taxon>
        <taxon>Noctuoidea</taxon>
        <taxon>Noctuidae</taxon>
        <taxon>Amphipyrinae</taxon>
        <taxon>Spodoptera</taxon>
    </lineage>
</organism>
<sequence length="175" mass="20689">MFNLQNPNPFASVFLFIWILKNMAMQITLCLKLDDFYEAIMFAQYSCSFILAKECTEYLFFFQILFYYIETFSGAVFSVILLVEEGKLIIKLIREALQIWIQDALESEFVAEFEREEYFDRLFAAYLEIFEAYKTVADAIHPLVLFFYIKTLDNTVFAIYIRIEIGKTYDGGFLK</sequence>
<evidence type="ECO:0000313" key="2">
    <source>
        <dbReference type="EMBL" id="KAH9644380.1"/>
    </source>
</evidence>
<dbReference type="EMBL" id="JACEFF010000086">
    <property type="protein sequence ID" value="KAH9644380.1"/>
    <property type="molecule type" value="Genomic_DNA"/>
</dbReference>
<keyword evidence="1" id="KW-1133">Transmembrane helix</keyword>
<proteinExistence type="predicted"/>
<evidence type="ECO:0000313" key="3">
    <source>
        <dbReference type="Proteomes" id="UP000814243"/>
    </source>
</evidence>
<dbReference type="Proteomes" id="UP000814243">
    <property type="component" value="Unassembled WGS sequence"/>
</dbReference>